<feature type="transmembrane region" description="Helical" evidence="5">
    <location>
        <begin position="249"/>
        <end position="273"/>
    </location>
</feature>
<gene>
    <name evidence="7" type="ordered locus">TEPIRE1_1803</name>
</gene>
<dbReference type="STRING" id="1209989.TepRe1_1675"/>
<evidence type="ECO:0000256" key="4">
    <source>
        <dbReference type="ARBA" id="ARBA00023136"/>
    </source>
</evidence>
<dbReference type="HOGENOM" id="CLU_430776_0_0_9"/>
<dbReference type="eggNOG" id="COG3307">
    <property type="taxonomic scope" value="Bacteria"/>
</dbReference>
<keyword evidence="2 5" id="KW-0812">Transmembrane</keyword>
<feature type="transmembrane region" description="Helical" evidence="5">
    <location>
        <begin position="285"/>
        <end position="307"/>
    </location>
</feature>
<feature type="transmembrane region" description="Helical" evidence="5">
    <location>
        <begin position="224"/>
        <end position="243"/>
    </location>
</feature>
<feature type="transmembrane region" description="Helical" evidence="5">
    <location>
        <begin position="107"/>
        <end position="130"/>
    </location>
</feature>
<feature type="domain" description="O-antigen ligase-related" evidence="6">
    <location>
        <begin position="422"/>
        <end position="557"/>
    </location>
</feature>
<feature type="transmembrane region" description="Helical" evidence="5">
    <location>
        <begin position="508"/>
        <end position="524"/>
    </location>
</feature>
<keyword evidence="4 5" id="KW-0472">Membrane</keyword>
<feature type="transmembrane region" description="Helical" evidence="5">
    <location>
        <begin position="313"/>
        <end position="331"/>
    </location>
</feature>
<dbReference type="PANTHER" id="PTHR37422:SF13">
    <property type="entry name" value="LIPOPOLYSACCHARIDE BIOSYNTHESIS PROTEIN PA4999-RELATED"/>
    <property type="match status" value="1"/>
</dbReference>
<evidence type="ECO:0000256" key="2">
    <source>
        <dbReference type="ARBA" id="ARBA00022692"/>
    </source>
</evidence>
<evidence type="ECO:0000259" key="6">
    <source>
        <dbReference type="Pfam" id="PF04932"/>
    </source>
</evidence>
<evidence type="ECO:0000256" key="1">
    <source>
        <dbReference type="ARBA" id="ARBA00004141"/>
    </source>
</evidence>
<keyword evidence="3 5" id="KW-1133">Transmembrane helix</keyword>
<evidence type="ECO:0000256" key="5">
    <source>
        <dbReference type="SAM" id="Phobius"/>
    </source>
</evidence>
<dbReference type="InterPro" id="IPR051533">
    <property type="entry name" value="WaaL-like"/>
</dbReference>
<evidence type="ECO:0000313" key="8">
    <source>
        <dbReference type="Proteomes" id="UP000010802"/>
    </source>
</evidence>
<reference evidence="8" key="1">
    <citation type="journal article" date="2013" name="Genome Announc.">
        <title>First genome sequence of a syntrophic acetate-oxidizing bacterium, Tepidanaerobacter acetatoxydans strain Re1.</title>
        <authorList>
            <person name="Manzoor S."/>
            <person name="Bongcam-Rudloff E."/>
            <person name="Schnurer A."/>
            <person name="Muller B."/>
        </authorList>
    </citation>
    <scope>NUCLEOTIDE SEQUENCE [LARGE SCALE GENOMIC DNA]</scope>
    <source>
        <strain evidence="8">Re1</strain>
    </source>
</reference>
<protein>
    <submittedName>
        <fullName evidence="7">O-antigen polymerase</fullName>
    </submittedName>
</protein>
<dbReference type="OrthoDB" id="9804143at2"/>
<dbReference type="PANTHER" id="PTHR37422">
    <property type="entry name" value="TEICHURONIC ACID BIOSYNTHESIS PROTEIN TUAE"/>
    <property type="match status" value="1"/>
</dbReference>
<dbReference type="GO" id="GO:0016020">
    <property type="term" value="C:membrane"/>
    <property type="evidence" value="ECO:0007669"/>
    <property type="project" value="UniProtKB-SubCell"/>
</dbReference>
<feature type="transmembrane region" description="Helical" evidence="5">
    <location>
        <begin position="338"/>
        <end position="359"/>
    </location>
</feature>
<proteinExistence type="predicted"/>
<feature type="transmembrane region" description="Helical" evidence="5">
    <location>
        <begin position="606"/>
        <end position="625"/>
    </location>
</feature>
<comment type="subcellular location">
    <subcellularLocation>
        <location evidence="1">Membrane</location>
        <topology evidence="1">Multi-pass membrane protein</topology>
    </subcellularLocation>
</comment>
<feature type="transmembrane region" description="Helical" evidence="5">
    <location>
        <begin position="142"/>
        <end position="162"/>
    </location>
</feature>
<accession>F4LWT9</accession>
<dbReference type="EMBL" id="HF563609">
    <property type="protein sequence ID" value="CDI40820.1"/>
    <property type="molecule type" value="Genomic_DNA"/>
</dbReference>
<feature type="transmembrane region" description="Helical" evidence="5">
    <location>
        <begin position="457"/>
        <end position="476"/>
    </location>
</feature>
<dbReference type="RefSeq" id="WP_013778733.1">
    <property type="nucleotide sequence ID" value="NC_015519.1"/>
</dbReference>
<dbReference type="Proteomes" id="UP000010802">
    <property type="component" value="Chromosome"/>
</dbReference>
<sequence length="635" mass="70376">MENVTIWMQNSLFINIIKFFSRPAIYQSSVLYRGICVLSDFISKAFRGSLFRAFFTNKSWENNAIKESRFMSVVLKLNKPIKKVLDILTNIVEDSFPINFVSKAVKLFIQVPLATAAHILLPSAASVLILKAVFESYTPKALIYHIILLIMLFFALSIKVSLNSLLSSSIAYKSCKWFLDGQDSNSFTLKHSQTGDLSRQDKSHLAVIGVLAGILYYYLHKLTFIKLCGLILMPALIYLWPWLGLALTALILPLAPTTYSVGIIGLTFLSVLLKNDKFKKSLPAAIIPSILFMISAGIAAAFSVARAESLKALPLYVAYFMIFYCASVLFCDSKTIKAVLAFLVISVMMISLLGIYQYFFVKVPTAEAWVDVKQFPELATRVYATLENPNVLGEYLGLAIPLLLGLFWASGKFRQKCLLTIVLGISTLCLVLTFSRGAWLGLAVAVLAFALIKEPKLLILLLILAILAPMFLPSVVTNRIASIGSLEDSSNAYRITIWIAALRMMKNYWLNGVGLGSTAFARAYRDYMIAGASAIHAHNLYLEVGLEMGILGLFALLWMAFRGFSEALIYVESNSKMSFVLAGIVAGLVGHLFHGLFDYVWYSPRIVMAFWMYFGMMSAIASGNLTDDMTGEKAA</sequence>
<dbReference type="KEGG" id="tep:TepRe1_1675"/>
<dbReference type="AlphaFoldDB" id="F4LWT9"/>
<evidence type="ECO:0000256" key="3">
    <source>
        <dbReference type="ARBA" id="ARBA00022989"/>
    </source>
</evidence>
<keyword evidence="8" id="KW-1185">Reference proteome</keyword>
<organism evidence="7 8">
    <name type="scientific">Tepidanaerobacter acetatoxydans (strain DSM 21804 / JCM 16047 / Re1)</name>
    <dbReference type="NCBI Taxonomy" id="1209989"/>
    <lineage>
        <taxon>Bacteria</taxon>
        <taxon>Bacillati</taxon>
        <taxon>Bacillota</taxon>
        <taxon>Clostridia</taxon>
        <taxon>Thermosediminibacterales</taxon>
        <taxon>Tepidanaerobacteraceae</taxon>
        <taxon>Tepidanaerobacter</taxon>
    </lineage>
</organism>
<feature type="transmembrane region" description="Helical" evidence="5">
    <location>
        <begin position="203"/>
        <end position="219"/>
    </location>
</feature>
<dbReference type="KEGG" id="tae:TepiRe1_1803"/>
<feature type="transmembrane region" description="Helical" evidence="5">
    <location>
        <begin position="392"/>
        <end position="411"/>
    </location>
</feature>
<dbReference type="InterPro" id="IPR007016">
    <property type="entry name" value="O-antigen_ligase-rel_domated"/>
</dbReference>
<feature type="transmembrane region" description="Helical" evidence="5">
    <location>
        <begin position="418"/>
        <end position="451"/>
    </location>
</feature>
<evidence type="ECO:0000313" key="7">
    <source>
        <dbReference type="EMBL" id="CDI40820.1"/>
    </source>
</evidence>
<feature type="transmembrane region" description="Helical" evidence="5">
    <location>
        <begin position="577"/>
        <end position="594"/>
    </location>
</feature>
<dbReference type="Pfam" id="PF04932">
    <property type="entry name" value="Wzy_C"/>
    <property type="match status" value="1"/>
</dbReference>
<feature type="transmembrane region" description="Helical" evidence="5">
    <location>
        <begin position="544"/>
        <end position="565"/>
    </location>
</feature>
<name>F4LWT9_TEPAE</name>